<proteinExistence type="predicted"/>
<evidence type="ECO:0000313" key="2">
    <source>
        <dbReference type="Proteomes" id="UP001163835"/>
    </source>
</evidence>
<sequence length="128" mass="14354">MSISEVMRPTDRSRTKPNSTTFGWVYSEEPTTKARLARFGREMPVASDIVFTHGDITRRNLLVDDNAKVVGIIDWEQAGWRPAYWGKVKICFGGNTGSDWFAGGQFEGYEDDIAREVELHLIHGGGSM</sequence>
<reference evidence="1" key="1">
    <citation type="submission" date="2022-09" db="EMBL/GenBank/DDBJ databases">
        <title>A Global Phylogenomic Analysis of the Shiitake Genus Lentinula.</title>
        <authorList>
            <consortium name="DOE Joint Genome Institute"/>
            <person name="Sierra-Patev S."/>
            <person name="Min B."/>
            <person name="Naranjo-Ortiz M."/>
            <person name="Looney B."/>
            <person name="Konkel Z."/>
            <person name="Slot J.C."/>
            <person name="Sakamoto Y."/>
            <person name="Steenwyk J.L."/>
            <person name="Rokas A."/>
            <person name="Carro J."/>
            <person name="Camarero S."/>
            <person name="Ferreira P."/>
            <person name="Molpeceres G."/>
            <person name="Ruiz-Duenas F.J."/>
            <person name="Serrano A."/>
            <person name="Henrissat B."/>
            <person name="Drula E."/>
            <person name="Hughes K.W."/>
            <person name="Mata J.L."/>
            <person name="Ishikawa N.K."/>
            <person name="Vargas-Isla R."/>
            <person name="Ushijima S."/>
            <person name="Smith C.A."/>
            <person name="Ahrendt S."/>
            <person name="Andreopoulos W."/>
            <person name="He G."/>
            <person name="Labutti K."/>
            <person name="Lipzen A."/>
            <person name="Ng V."/>
            <person name="Riley R."/>
            <person name="Sandor L."/>
            <person name="Barry K."/>
            <person name="Martinez A.T."/>
            <person name="Xiao Y."/>
            <person name="Gibbons J.G."/>
            <person name="Terashima K."/>
            <person name="Grigoriev I.V."/>
            <person name="Hibbett D.S."/>
        </authorList>
    </citation>
    <scope>NUCLEOTIDE SEQUENCE</scope>
    <source>
        <strain evidence="1">TMI1499</strain>
    </source>
</reference>
<protein>
    <submittedName>
        <fullName evidence="1">Uncharacterized protein</fullName>
    </submittedName>
</protein>
<organism evidence="1 2">
    <name type="scientific">Lentinula aff. lateritia</name>
    <dbReference type="NCBI Taxonomy" id="2804960"/>
    <lineage>
        <taxon>Eukaryota</taxon>
        <taxon>Fungi</taxon>
        <taxon>Dikarya</taxon>
        <taxon>Basidiomycota</taxon>
        <taxon>Agaricomycotina</taxon>
        <taxon>Agaricomycetes</taxon>
        <taxon>Agaricomycetidae</taxon>
        <taxon>Agaricales</taxon>
        <taxon>Marasmiineae</taxon>
        <taxon>Omphalotaceae</taxon>
        <taxon>Lentinula</taxon>
    </lineage>
</organism>
<keyword evidence="2" id="KW-1185">Reference proteome</keyword>
<evidence type="ECO:0000313" key="1">
    <source>
        <dbReference type="EMBL" id="KAJ3810405.1"/>
    </source>
</evidence>
<dbReference type="EMBL" id="MU795104">
    <property type="protein sequence ID" value="KAJ3810405.1"/>
    <property type="molecule type" value="Genomic_DNA"/>
</dbReference>
<comment type="caution">
    <text evidence="1">The sequence shown here is derived from an EMBL/GenBank/DDBJ whole genome shotgun (WGS) entry which is preliminary data.</text>
</comment>
<dbReference type="Proteomes" id="UP001163835">
    <property type="component" value="Unassembled WGS sequence"/>
</dbReference>
<gene>
    <name evidence="1" type="ORF">F5876DRAFT_76823</name>
</gene>
<name>A0ACC1U0Y8_9AGAR</name>
<accession>A0ACC1U0Y8</accession>